<evidence type="ECO:0000313" key="3">
    <source>
        <dbReference type="Proteomes" id="UP000295278"/>
    </source>
</evidence>
<dbReference type="GO" id="GO:0008171">
    <property type="term" value="F:O-methyltransferase activity"/>
    <property type="evidence" value="ECO:0007669"/>
    <property type="project" value="TreeGrafter"/>
</dbReference>
<evidence type="ECO:0000259" key="1">
    <source>
        <dbReference type="Pfam" id="PF05050"/>
    </source>
</evidence>
<feature type="domain" description="Methyltransferase FkbM" evidence="1">
    <location>
        <begin position="52"/>
        <end position="221"/>
    </location>
</feature>
<dbReference type="InterPro" id="IPR006342">
    <property type="entry name" value="FkbM_mtfrase"/>
</dbReference>
<dbReference type="EMBL" id="SMFM01000001">
    <property type="protein sequence ID" value="TDD78212.1"/>
    <property type="molecule type" value="Genomic_DNA"/>
</dbReference>
<dbReference type="RefSeq" id="WP_131907977.1">
    <property type="nucleotide sequence ID" value="NZ_SMFM01000001.1"/>
</dbReference>
<accession>A0A4R5B4Y1</accession>
<dbReference type="PANTHER" id="PTHR36973:SF4">
    <property type="entry name" value="NODULATION PROTEIN"/>
    <property type="match status" value="1"/>
</dbReference>
<dbReference type="AlphaFoldDB" id="A0A4R5B4Y1"/>
<organism evidence="2 3">
    <name type="scientific">Flavobacterium caseinilyticum</name>
    <dbReference type="NCBI Taxonomy" id="2541732"/>
    <lineage>
        <taxon>Bacteria</taxon>
        <taxon>Pseudomonadati</taxon>
        <taxon>Bacteroidota</taxon>
        <taxon>Flavobacteriia</taxon>
        <taxon>Flavobacteriales</taxon>
        <taxon>Flavobacteriaceae</taxon>
        <taxon>Flavobacterium</taxon>
    </lineage>
</organism>
<sequence length="245" mass="28089">MNKFLYKNKSTLLRIKRFLNALTGFEITKYPTELLSRRMALINHHHIDVIIDVGANIGQYGGEMRNLGFKGQIISYEPMKEAFLKLKKIAAKDSNWQVYNFSLGERDGETTINVAKNSVSSSLLENLPQLTESAHEARFVQKESIEIRKLDSVFDQLNLKDKNIYLKIDTQGYEEMVLLGAEKSLQYVSGIQIEMAFIPSYEGAMTFHDMKAKLKNMGFRLHALENGFYNKKTGEQLEVDGIFFK</sequence>
<dbReference type="OrthoDB" id="9812600at2"/>
<keyword evidence="2" id="KW-0808">Transferase</keyword>
<dbReference type="InterPro" id="IPR029063">
    <property type="entry name" value="SAM-dependent_MTases_sf"/>
</dbReference>
<dbReference type="InterPro" id="IPR053188">
    <property type="entry name" value="FkbM_Methyltransferase"/>
</dbReference>
<evidence type="ECO:0000313" key="2">
    <source>
        <dbReference type="EMBL" id="TDD78212.1"/>
    </source>
</evidence>
<dbReference type="SUPFAM" id="SSF53335">
    <property type="entry name" value="S-adenosyl-L-methionine-dependent methyltransferases"/>
    <property type="match status" value="1"/>
</dbReference>
<gene>
    <name evidence="2" type="ORF">E0F89_00850</name>
</gene>
<proteinExistence type="predicted"/>
<dbReference type="Pfam" id="PF05050">
    <property type="entry name" value="Methyltransf_21"/>
    <property type="match status" value="1"/>
</dbReference>
<protein>
    <submittedName>
        <fullName evidence="2">FkbM family methyltransferase</fullName>
    </submittedName>
</protein>
<dbReference type="PANTHER" id="PTHR36973">
    <property type="entry name" value="SLL1456 PROTEIN-RELATED"/>
    <property type="match status" value="1"/>
</dbReference>
<name>A0A4R5B4Y1_9FLAO</name>
<dbReference type="Gene3D" id="3.40.50.150">
    <property type="entry name" value="Vaccinia Virus protein VP39"/>
    <property type="match status" value="1"/>
</dbReference>
<dbReference type="Proteomes" id="UP000295278">
    <property type="component" value="Unassembled WGS sequence"/>
</dbReference>
<comment type="caution">
    <text evidence="2">The sequence shown here is derived from an EMBL/GenBank/DDBJ whole genome shotgun (WGS) entry which is preliminary data.</text>
</comment>
<dbReference type="GO" id="GO:0032259">
    <property type="term" value="P:methylation"/>
    <property type="evidence" value="ECO:0007669"/>
    <property type="project" value="UniProtKB-KW"/>
</dbReference>
<dbReference type="NCBIfam" id="TIGR01444">
    <property type="entry name" value="fkbM_fam"/>
    <property type="match status" value="1"/>
</dbReference>
<keyword evidence="2" id="KW-0489">Methyltransferase</keyword>
<reference evidence="2 3" key="1">
    <citation type="submission" date="2019-03" db="EMBL/GenBank/DDBJ databases">
        <title>Flavobacterium AT-3-2 sp. nov., isolated from arctic soil.</title>
        <authorList>
            <person name="Chaudhary D.K."/>
        </authorList>
    </citation>
    <scope>NUCLEOTIDE SEQUENCE [LARGE SCALE GENOMIC DNA]</scope>
    <source>
        <strain evidence="2 3">AT-3-2</strain>
    </source>
</reference>
<keyword evidence="3" id="KW-1185">Reference proteome</keyword>